<comment type="caution">
    <text evidence="10">The sequence shown here is derived from an EMBL/GenBank/DDBJ whole genome shotgun (WGS) entry which is preliminary data.</text>
</comment>
<keyword evidence="4" id="KW-0732">Signal</keyword>
<dbReference type="AlphaFoldDB" id="A0A9P9EEC6"/>
<evidence type="ECO:0000256" key="6">
    <source>
        <dbReference type="ARBA" id="ARBA00023277"/>
    </source>
</evidence>
<evidence type="ECO:0000256" key="4">
    <source>
        <dbReference type="ARBA" id="ARBA00022729"/>
    </source>
</evidence>
<feature type="domain" description="Chitin-binding type-1" evidence="9">
    <location>
        <begin position="149"/>
        <end position="193"/>
    </location>
</feature>
<feature type="domain" description="Chitin-binding type-1" evidence="9">
    <location>
        <begin position="79"/>
        <end position="125"/>
    </location>
</feature>
<evidence type="ECO:0000256" key="8">
    <source>
        <dbReference type="PROSITE-ProRule" id="PRU00261"/>
    </source>
</evidence>
<organism evidence="10 11">
    <name type="scientific">Dendryphion nanum</name>
    <dbReference type="NCBI Taxonomy" id="256645"/>
    <lineage>
        <taxon>Eukaryota</taxon>
        <taxon>Fungi</taxon>
        <taxon>Dikarya</taxon>
        <taxon>Ascomycota</taxon>
        <taxon>Pezizomycotina</taxon>
        <taxon>Dothideomycetes</taxon>
        <taxon>Pleosporomycetidae</taxon>
        <taxon>Pleosporales</taxon>
        <taxon>Torulaceae</taxon>
        <taxon>Dendryphion</taxon>
    </lineage>
</organism>
<dbReference type="SUPFAM" id="SSF57016">
    <property type="entry name" value="Plant lectins/antimicrobial peptides"/>
    <property type="match status" value="3"/>
</dbReference>
<evidence type="ECO:0000256" key="7">
    <source>
        <dbReference type="ARBA" id="ARBA00023285"/>
    </source>
</evidence>
<evidence type="ECO:0000256" key="3">
    <source>
        <dbReference type="ARBA" id="ARBA00022723"/>
    </source>
</evidence>
<dbReference type="GO" id="GO:0046872">
    <property type="term" value="F:metal ion binding"/>
    <property type="evidence" value="ECO:0007669"/>
    <property type="project" value="UniProtKB-KW"/>
</dbReference>
<accession>A0A9P9EEC6</accession>
<keyword evidence="7" id="KW-0170">Cobalt</keyword>
<keyword evidence="3" id="KW-0479">Metal-binding</keyword>
<comment type="caution">
    <text evidence="8">Lacks conserved residue(s) required for the propagation of feature annotation.</text>
</comment>
<feature type="domain" description="Chitin-binding type-1" evidence="9">
    <location>
        <begin position="12"/>
        <end position="60"/>
    </location>
</feature>
<keyword evidence="6" id="KW-0119">Carbohydrate metabolism</keyword>
<dbReference type="Pfam" id="PF00187">
    <property type="entry name" value="Chitin_bind_1"/>
    <property type="match status" value="2"/>
</dbReference>
<evidence type="ECO:0000256" key="1">
    <source>
        <dbReference type="ARBA" id="ARBA00001941"/>
    </source>
</evidence>
<dbReference type="Gene3D" id="3.30.60.10">
    <property type="entry name" value="Endochitinase-like"/>
    <property type="match status" value="3"/>
</dbReference>
<feature type="disulfide bond" evidence="8">
    <location>
        <begin position="98"/>
        <end position="112"/>
    </location>
</feature>
<dbReference type="InterPro" id="IPR001002">
    <property type="entry name" value="Chitin-bd_1"/>
</dbReference>
<dbReference type="OrthoDB" id="5985073at2759"/>
<feature type="non-terminal residue" evidence="10">
    <location>
        <position position="1"/>
    </location>
</feature>
<name>A0A9P9EEC6_9PLEO</name>
<reference evidence="10" key="1">
    <citation type="journal article" date="2021" name="Nat. Commun.">
        <title>Genetic determinants of endophytism in the Arabidopsis root mycobiome.</title>
        <authorList>
            <person name="Mesny F."/>
            <person name="Miyauchi S."/>
            <person name="Thiergart T."/>
            <person name="Pickel B."/>
            <person name="Atanasova L."/>
            <person name="Karlsson M."/>
            <person name="Huettel B."/>
            <person name="Barry K.W."/>
            <person name="Haridas S."/>
            <person name="Chen C."/>
            <person name="Bauer D."/>
            <person name="Andreopoulos W."/>
            <person name="Pangilinan J."/>
            <person name="LaButti K."/>
            <person name="Riley R."/>
            <person name="Lipzen A."/>
            <person name="Clum A."/>
            <person name="Drula E."/>
            <person name="Henrissat B."/>
            <person name="Kohler A."/>
            <person name="Grigoriev I.V."/>
            <person name="Martin F.M."/>
            <person name="Hacquard S."/>
        </authorList>
    </citation>
    <scope>NUCLEOTIDE SEQUENCE</scope>
    <source>
        <strain evidence="10">MPI-CAGE-CH-0243</strain>
    </source>
</reference>
<keyword evidence="2 8" id="KW-0147">Chitin-binding</keyword>
<keyword evidence="8" id="KW-1015">Disulfide bond</keyword>
<dbReference type="PANTHER" id="PTHR46471:SF2">
    <property type="entry name" value="CHITIN DEACETYLASE-RELATED"/>
    <property type="match status" value="1"/>
</dbReference>
<evidence type="ECO:0000313" key="10">
    <source>
        <dbReference type="EMBL" id="KAH7135567.1"/>
    </source>
</evidence>
<dbReference type="GO" id="GO:0008061">
    <property type="term" value="F:chitin binding"/>
    <property type="evidence" value="ECO:0007669"/>
    <property type="project" value="UniProtKB-UniRule"/>
</dbReference>
<dbReference type="EMBL" id="JAGMWT010000002">
    <property type="protein sequence ID" value="KAH7135567.1"/>
    <property type="molecule type" value="Genomic_DNA"/>
</dbReference>
<dbReference type="PANTHER" id="PTHR46471">
    <property type="entry name" value="CHITIN DEACETYLASE"/>
    <property type="match status" value="1"/>
</dbReference>
<dbReference type="PROSITE" id="PS50941">
    <property type="entry name" value="CHIT_BIND_I_2"/>
    <property type="match status" value="3"/>
</dbReference>
<feature type="disulfide bond" evidence="8">
    <location>
        <begin position="31"/>
        <end position="45"/>
    </location>
</feature>
<evidence type="ECO:0000259" key="9">
    <source>
        <dbReference type="PROSITE" id="PS50941"/>
    </source>
</evidence>
<keyword evidence="5" id="KW-0378">Hydrolase</keyword>
<evidence type="ECO:0000256" key="2">
    <source>
        <dbReference type="ARBA" id="ARBA00022669"/>
    </source>
</evidence>
<dbReference type="InterPro" id="IPR036861">
    <property type="entry name" value="Endochitinase-like_sf"/>
</dbReference>
<keyword evidence="11" id="KW-1185">Reference proteome</keyword>
<feature type="non-terminal residue" evidence="10">
    <location>
        <position position="193"/>
    </location>
</feature>
<dbReference type="SMART" id="SM00270">
    <property type="entry name" value="ChtBD1"/>
    <property type="match status" value="3"/>
</dbReference>
<evidence type="ECO:0000256" key="5">
    <source>
        <dbReference type="ARBA" id="ARBA00022801"/>
    </source>
</evidence>
<dbReference type="CDD" id="cd11618">
    <property type="entry name" value="ChtBD1_1"/>
    <property type="match status" value="2"/>
</dbReference>
<gene>
    <name evidence="10" type="ORF">B0J11DRAFT_393696</name>
</gene>
<evidence type="ECO:0000313" key="11">
    <source>
        <dbReference type="Proteomes" id="UP000700596"/>
    </source>
</evidence>
<protein>
    <recommendedName>
        <fullName evidence="9">Chitin-binding type-1 domain-containing protein</fullName>
    </recommendedName>
</protein>
<dbReference type="Proteomes" id="UP000700596">
    <property type="component" value="Unassembled WGS sequence"/>
</dbReference>
<comment type="cofactor">
    <cofactor evidence="1">
        <name>Co(2+)</name>
        <dbReference type="ChEBI" id="CHEBI:48828"/>
    </cofactor>
</comment>
<dbReference type="GO" id="GO:0016787">
    <property type="term" value="F:hydrolase activity"/>
    <property type="evidence" value="ECO:0007669"/>
    <property type="project" value="UniProtKB-KW"/>
</dbReference>
<sequence length="193" mass="18883">STPTASLVVSPNGVCGAASGQTCLGSTIGNCCSSYGFCGNTDIYCLTTEGCQSEFGTCNTPTPVSTSALPTSTSKVSTDGSCGGINGLVCTGSGFGDCCSPYGWCGASTAHCGAGCQNPFGTCSGSPTTLATITGTAPEPTSTIRVSLDGLCGGTTGQTCQGSDFGNCCSEYGYCGNTEIYCAAGCQPAFGTC</sequence>
<proteinExistence type="predicted"/>
<feature type="disulfide bond" evidence="8">
    <location>
        <begin position="168"/>
        <end position="182"/>
    </location>
</feature>